<evidence type="ECO:0000259" key="9">
    <source>
        <dbReference type="PROSITE" id="PS52004"/>
    </source>
</evidence>
<dbReference type="Pfam" id="PF07993">
    <property type="entry name" value="NAD_binding_4"/>
    <property type="match status" value="1"/>
</dbReference>
<keyword evidence="2" id="KW-0597">Phosphoprotein</keyword>
<dbReference type="Pfam" id="PF00109">
    <property type="entry name" value="ketoacyl-synt"/>
    <property type="match status" value="1"/>
</dbReference>
<dbReference type="InterPro" id="IPR009081">
    <property type="entry name" value="PP-bd_ACP"/>
</dbReference>
<keyword evidence="4" id="KW-0808">Transferase</keyword>
<dbReference type="InterPro" id="IPR057326">
    <property type="entry name" value="KR_dom"/>
</dbReference>
<evidence type="ECO:0000313" key="11">
    <source>
        <dbReference type="EMBL" id="ANM86501.1"/>
    </source>
</evidence>
<reference evidence="11" key="1">
    <citation type="submission" date="2016-05" db="EMBL/GenBank/DDBJ databases">
        <title>Lichen genome sequencing reveals its rich biosynthetic potential.</title>
        <authorList>
            <person name="Bertrand R.L."/>
            <person name="Abdel-Hameed M."/>
            <person name="Sorensen J.L."/>
        </authorList>
    </citation>
    <scope>NUCLEOTIDE SEQUENCE</scope>
</reference>
<dbReference type="InterPro" id="IPR032821">
    <property type="entry name" value="PKS_assoc"/>
</dbReference>
<evidence type="ECO:0000256" key="4">
    <source>
        <dbReference type="ARBA" id="ARBA00022679"/>
    </source>
</evidence>
<feature type="domain" description="Ketosynthase family 3 (KS3)" evidence="9">
    <location>
        <begin position="8"/>
        <end position="446"/>
    </location>
</feature>
<dbReference type="InterPro" id="IPR020807">
    <property type="entry name" value="PKS_DH"/>
</dbReference>
<dbReference type="InterPro" id="IPR016035">
    <property type="entry name" value="Acyl_Trfase/lysoPLipase"/>
</dbReference>
<dbReference type="InterPro" id="IPR014030">
    <property type="entry name" value="Ketoacyl_synth_N"/>
</dbReference>
<dbReference type="SMART" id="SM00826">
    <property type="entry name" value="PKS_DH"/>
    <property type="match status" value="1"/>
</dbReference>
<dbReference type="InterPro" id="IPR049551">
    <property type="entry name" value="PKS_DH_C"/>
</dbReference>
<feature type="compositionally biased region" description="Low complexity" evidence="7">
    <location>
        <begin position="2491"/>
        <end position="2507"/>
    </location>
</feature>
<dbReference type="Pfam" id="PF21089">
    <property type="entry name" value="PKS_DH_N"/>
    <property type="match status" value="1"/>
</dbReference>
<evidence type="ECO:0000256" key="6">
    <source>
        <dbReference type="PROSITE-ProRule" id="PRU01363"/>
    </source>
</evidence>
<dbReference type="InterPro" id="IPR013968">
    <property type="entry name" value="PKS_KR"/>
</dbReference>
<dbReference type="GO" id="GO:0008168">
    <property type="term" value="F:methyltransferase activity"/>
    <property type="evidence" value="ECO:0007669"/>
    <property type="project" value="UniProtKB-KW"/>
</dbReference>
<dbReference type="Pfam" id="PF08242">
    <property type="entry name" value="Methyltransf_12"/>
    <property type="match status" value="1"/>
</dbReference>
<accession>A0A1Z1C4M3</accession>
<dbReference type="InterPro" id="IPR042104">
    <property type="entry name" value="PKS_dehydratase_sf"/>
</dbReference>
<dbReference type="PROSITE" id="PS52019">
    <property type="entry name" value="PKS_MFAS_DH"/>
    <property type="match status" value="1"/>
</dbReference>
<name>A0A1Z1C4M3_CLAUC</name>
<dbReference type="SUPFAM" id="SSF47336">
    <property type="entry name" value="ACP-like"/>
    <property type="match status" value="1"/>
</dbReference>
<dbReference type="Pfam" id="PF16197">
    <property type="entry name" value="KAsynt_C_assoc"/>
    <property type="match status" value="1"/>
</dbReference>
<feature type="compositionally biased region" description="Polar residues" evidence="7">
    <location>
        <begin position="2508"/>
        <end position="2521"/>
    </location>
</feature>
<keyword evidence="1" id="KW-0596">Phosphopantetheine</keyword>
<proteinExistence type="predicted"/>
<evidence type="ECO:0000256" key="2">
    <source>
        <dbReference type="ARBA" id="ARBA00022553"/>
    </source>
</evidence>
<dbReference type="SUPFAM" id="SSF53901">
    <property type="entry name" value="Thiolase-like"/>
    <property type="match status" value="1"/>
</dbReference>
<feature type="region of interest" description="Disordered" evidence="7">
    <location>
        <begin position="2482"/>
        <end position="2539"/>
    </location>
</feature>
<evidence type="ECO:0000256" key="1">
    <source>
        <dbReference type="ARBA" id="ARBA00022450"/>
    </source>
</evidence>
<feature type="active site" description="Proton donor; for dehydratase activity" evidence="6">
    <location>
        <position position="1152"/>
    </location>
</feature>
<dbReference type="InterPro" id="IPR029063">
    <property type="entry name" value="SAM-dependent_MTases_sf"/>
</dbReference>
<dbReference type="PROSITE" id="PS50075">
    <property type="entry name" value="CARRIER"/>
    <property type="match status" value="1"/>
</dbReference>
<dbReference type="SMART" id="SM00825">
    <property type="entry name" value="PKS_KS"/>
    <property type="match status" value="1"/>
</dbReference>
<dbReference type="InterPro" id="IPR036736">
    <property type="entry name" value="ACP-like_sf"/>
</dbReference>
<evidence type="ECO:0000313" key="12">
    <source>
        <dbReference type="EMBL" id="AUW31411.1"/>
    </source>
</evidence>
<dbReference type="InterPro" id="IPR014043">
    <property type="entry name" value="Acyl_transferase_dom"/>
</dbReference>
<dbReference type="InterPro" id="IPR013217">
    <property type="entry name" value="Methyltransf_12"/>
</dbReference>
<dbReference type="InterPro" id="IPR020841">
    <property type="entry name" value="PKS_Beta-ketoAc_synthase_dom"/>
</dbReference>
<sequence>MAPILTPKEPIVLVGSACHFAGGANSPSKLWDLLREPRDVRSEIPDSRFSTKGFYHPNHAHHGHTNVKHSYLLNEDPTVFDSEFFGINSIETKAMDPQHRILMETVYEAIESSGQTLEGLRGSDTGVYAGVMCGDYEAMLLRDLDTAPTYFAVGTSRAVLSNRISYFFDWHGASVTLDTACSSSLVAVHLAVQALRAGDSRMAVACGSNIILGPEMYIIESKVKMLSPDGLGRMWDKDANGYARGDGVAAVVLKTLSSAIADGDHIECIIRETGLNQDGTTAGLTMPSATAQQALIQSTYAKAGLDLNSPAGRPQYFEAHGTGTSAGDPVEAEAISSAFFGREYAAKIVARDHPLYVGSVKTVLGHTEGTAGIAGILKAALALQHSCIPPNLLFENLSPSVAPFYNNVEIRQTAHPWPETPNGQPKRASVNSFGFGGTNAHAILESYNKPVSGLVPDDTTLFTPFVFSAFSNASLRASLSDYAVHLDAHSETSARDLAYTLRDRRSIFPYRVCFPATTLDELKSNIAARLEDKESSLGTRTRSGAPSKILAVFTGQGAQYARMGAGLIEKSPFAQRIVKALEADLAELSSEDRPNWSLQTEILADASASRLNEAAISQPLCTAVQIILVDLLRSANVYFDAVVGHSSGEIAAAYAAGYLTARDAICIAYYRGFHCRHATSPNGNVKGAMLAVGTSLEDATDLCESEEFAGRIKVAASNSSSSVTISGDEDAIAELQIILEDEKKFNRRLKVDQAYHSEHMLPCFNPYVESLQRAGVKAHVPSSSKCIWYSSVYDGSPADLTFGLSDLYWAENMTKPVLLYQAVTAALSAGTVFDVVLEVGPHPALKGPVSQNIEEILQKTIPYGAALSRGKDAVEEFSTCLGFTWSHLCGKSVELGHCEVAMSCEKQQLSVLKGLPSYQWGHETKHWYESRRSRHMRLRQNPFHPLLGDISPDSAPHVWRWKNVLKPSEIPWVKGHQVQGQIVFPAAGFVATAIEAAQFVAEGKSIRFIELSNFSIHQAITFDGNDTGIEVLIEISQISRKQPDCIVANFTYSAALGDQAAEFKAAAEGELKVSLGDASLDLLPERRRPAPNMIPVDESRLYNFMQSLEYNFSGPFRSLNTLNRKLGKSTCVAKKAVTDDSDSLLVHPCDLDAAFQSVMLAYSYPGDDQLRILHLPTTIAKVRVNPAVFATNIEQDEYATVDSTCSREDRAAPGSGFSGSVNLYTNGCSNAAIQVDQVRFKPVGAAASDDRNVFYQTQWVPSAPDGALAAKGISVTQYDVDLLWVLSRIASLFLRHFDQDVPEDSPARSESPFCHYLNYARHMTGLLKQGEHKYAKKQWLNDNIADIEKEIEIKGVAGNSDVKIMLLVGKTMPRVFKGETTMLEHFRESGLLDEYYAHGFGTMQSSLWLSNVVKQITDRHPHLSLLEIGAGTGGATKKILRAIDHSFDSYTFTDISSSFFENAADILSPWKDRMIFKVCDAEKNPLGQGYTEGSYDVIIAYMVIHATAKLDETMRNLRRLLKPGGFLVIGEGGSDGPLQAGAGFIFGPLPGWWRGVEEGRNLSPLINVSQWDAILKSTGFSGIDTISPPQLLDTFGIILFVSQAVDERINFIREPLSSSANTMNKCVVIVGGQTPAVASLAQGLETIFTQLGNLVYVYKTLEEVDDKVLDAESTVISLTELDWPVFKDITPERWYSFRQFFETERTVLWLTSGRLEDEPYSNMTIGFGRSAVHEENGLRLQFLDIPDVGQIDARVVAETVVRLNAKELDAEDILFTVEQEIIIDAEGHHLVPRLNPISAANDRYNSISRPMVEKIDVGKSVVELQRDGNSCAVRQLSRYETSKEPRGGNTIELHITHTVLSALKTPLGPKFLALAVDSSGKRYLTLVPSLTSVLKVPEESAVLCNHLGLADESLLTLTAAHLIAITIVNPLIAGQRLLSYNTSNAIAQAITAQASLKDIEVIFTTDYADSASIPSSSMRLPPYLARSDLSEMLPSNIASFVSFSNETTENELTILSTLSSHCHKATTKTIFSPDAVNTGPSRADILGEILRSVVGNIEDQDYSDTIKTVSLGGLSSGERTEDPLTIIDWTAPTSVSARITRLDIKPLFKSDKTYWLCGLSGALGISLCDWMIDRGVRYLVLTSRNPKIDPAWIEDHKRNGVIVKILLCDVTDEKALMGVHKTIVGSLPPIIGVLNGAMVLRDVSVRNMEFDQVRDVIRPKVLGSLHLDQIFHNIDLDFFVLLSSINCVIGNVGQANYAAANMGMCGVAASRSKRGLVSSVVNVGAIIGVGYITQSERQLDVTVAKTAMMHLSEEDFHQIFVEAIEAGYPDSTAGPEISTGLLDISPDSATIPKWYSDPKFARFIVHQNSSIGDKEEKTNARSIQDCLEACQSEQELLQIIQQAFAAHLRRTLQTSTTDDDLMVVRGAELGLDSLISVDLRSWFLKNFQVSIPVLKIMANDVQMSNLAELVAEGIPAKLVPQVKGDGRATTDGEGTSTAGTSTAPSTADYQSARSAATTPEQGASEKGDSPSHGIDWDAEACPPEGIAELMDGIPPNTKPGVVVLTGSSGLLGHHLLNALLAQSSICKVICVAVRQLSERLETNQLPPPSNRIVYHEGDLRLPRFGLSEEEEAVIFNEADAVIHNGSDTSHLKYYSALQEANVESTHQLVRLCLPRRIPLHYISSAGVALFAGLDAFPEISATTTGVKPPADGAHGYMCGKWVCESLLERVNAAYGLNVWIQRPSTIVREGDDATAARAEFDWVNALLHYSHRIQAVPKVEHNKGAFDLIYVQSVCNDVVQELLRNKPRQANGVTYVNNVGDTVIPMDRLAEIGKQKGKKGLYQVLPMEEWARKAIDAGLHPGVAALCETFDEPEAPQYPALLKAKA</sequence>
<dbReference type="InterPro" id="IPR016036">
    <property type="entry name" value="Malonyl_transacylase_ACP-bd"/>
</dbReference>
<dbReference type="Pfam" id="PF02801">
    <property type="entry name" value="Ketoacyl-synt_C"/>
    <property type="match status" value="1"/>
</dbReference>
<dbReference type="Gene3D" id="3.40.50.720">
    <property type="entry name" value="NAD(P)-binding Rossmann-like Domain"/>
    <property type="match status" value="2"/>
</dbReference>
<dbReference type="InterPro" id="IPR014031">
    <property type="entry name" value="Ketoacyl_synth_C"/>
</dbReference>
<dbReference type="SMART" id="SM00822">
    <property type="entry name" value="PKS_KR"/>
    <property type="match status" value="1"/>
</dbReference>
<evidence type="ECO:0000256" key="7">
    <source>
        <dbReference type="SAM" id="MobiDB-lite"/>
    </source>
</evidence>
<dbReference type="Gene3D" id="3.40.47.10">
    <property type="match status" value="1"/>
</dbReference>
<dbReference type="GO" id="GO:0044550">
    <property type="term" value="P:secondary metabolite biosynthetic process"/>
    <property type="evidence" value="ECO:0007669"/>
    <property type="project" value="TreeGrafter"/>
</dbReference>
<evidence type="ECO:0000256" key="3">
    <source>
        <dbReference type="ARBA" id="ARBA00022603"/>
    </source>
</evidence>
<dbReference type="Gene3D" id="3.40.50.150">
    <property type="entry name" value="Vaccinia Virus protein VP39"/>
    <property type="match status" value="1"/>
</dbReference>
<dbReference type="PANTHER" id="PTHR43775:SF20">
    <property type="entry name" value="HYBRID PKS-NRPS SYNTHETASE APDA"/>
    <property type="match status" value="1"/>
</dbReference>
<dbReference type="GO" id="GO:0032259">
    <property type="term" value="P:methylation"/>
    <property type="evidence" value="ECO:0007669"/>
    <property type="project" value="UniProtKB-KW"/>
</dbReference>
<dbReference type="SUPFAM" id="SSF51735">
    <property type="entry name" value="NAD(P)-binding Rossmann-fold domains"/>
    <property type="match status" value="2"/>
</dbReference>
<dbReference type="PROSITE" id="PS52004">
    <property type="entry name" value="KS3_2"/>
    <property type="match status" value="1"/>
</dbReference>
<dbReference type="GO" id="GO:0006633">
    <property type="term" value="P:fatty acid biosynthetic process"/>
    <property type="evidence" value="ECO:0007669"/>
    <property type="project" value="TreeGrafter"/>
</dbReference>
<reference evidence="12" key="2">
    <citation type="submission" date="2017-12" db="EMBL/GenBank/DDBJ databases">
        <title>Genome Sequencing Reveals a Rich Biosynthetic Potential.</title>
        <authorList>
            <person name="Bertrand R.L."/>
            <person name="Abdel-Hameed M.E."/>
            <person name="Sorensen J.L."/>
        </authorList>
    </citation>
    <scope>NUCLEOTIDE SEQUENCE</scope>
</reference>
<dbReference type="SUPFAM" id="SSF52151">
    <property type="entry name" value="FabD/lysophospholipase-like"/>
    <property type="match status" value="1"/>
</dbReference>
<dbReference type="Gene3D" id="3.40.366.10">
    <property type="entry name" value="Malonyl-Coenzyme A Acyl Carrier Protein, domain 2"/>
    <property type="match status" value="1"/>
</dbReference>
<feature type="region of interest" description="C-terminal hotdog fold" evidence="6">
    <location>
        <begin position="1093"/>
        <end position="1249"/>
    </location>
</feature>
<dbReference type="SUPFAM" id="SSF55048">
    <property type="entry name" value="Probable ACP-binding domain of malonyl-CoA ACP transacylase"/>
    <property type="match status" value="1"/>
</dbReference>
<gene>
    <name evidence="11" type="primary">r-pks-6</name>
</gene>
<dbReference type="InterPro" id="IPR013120">
    <property type="entry name" value="FAR_NAD-bd"/>
</dbReference>
<dbReference type="InterPro" id="IPR036291">
    <property type="entry name" value="NAD(P)-bd_dom_sf"/>
</dbReference>
<dbReference type="Pfam" id="PF00698">
    <property type="entry name" value="Acyl_transf_1"/>
    <property type="match status" value="1"/>
</dbReference>
<evidence type="ECO:0000259" key="8">
    <source>
        <dbReference type="PROSITE" id="PS50075"/>
    </source>
</evidence>
<dbReference type="Pfam" id="PF14765">
    <property type="entry name" value="PS-DH"/>
    <property type="match status" value="1"/>
</dbReference>
<dbReference type="Gene3D" id="3.10.129.110">
    <property type="entry name" value="Polyketide synthase dehydratase"/>
    <property type="match status" value="1"/>
</dbReference>
<keyword evidence="3" id="KW-0489">Methyltransferase</keyword>
<dbReference type="EMBL" id="KX264266">
    <property type="protein sequence ID" value="ANM86501.1"/>
    <property type="molecule type" value="Genomic_DNA"/>
</dbReference>
<dbReference type="PANTHER" id="PTHR43775">
    <property type="entry name" value="FATTY ACID SYNTHASE"/>
    <property type="match status" value="1"/>
</dbReference>
<dbReference type="SMART" id="SM00827">
    <property type="entry name" value="PKS_AT"/>
    <property type="match status" value="1"/>
</dbReference>
<dbReference type="Pfam" id="PF08659">
    <property type="entry name" value="KR"/>
    <property type="match status" value="1"/>
</dbReference>
<dbReference type="InterPro" id="IPR050091">
    <property type="entry name" value="PKS_NRPS_Biosynth_Enz"/>
</dbReference>
<dbReference type="InterPro" id="IPR001227">
    <property type="entry name" value="Ac_transferase_dom_sf"/>
</dbReference>
<feature type="active site" description="Proton acceptor; for dehydratase activity" evidence="6">
    <location>
        <position position="976"/>
    </location>
</feature>
<dbReference type="InterPro" id="IPR006162">
    <property type="entry name" value="Ppantetheine_attach_site"/>
</dbReference>
<dbReference type="InterPro" id="IPR049552">
    <property type="entry name" value="PKS_DH_N"/>
</dbReference>
<dbReference type="EMBL" id="MG777513">
    <property type="protein sequence ID" value="AUW31411.1"/>
    <property type="molecule type" value="Genomic_DNA"/>
</dbReference>
<protein>
    <submittedName>
        <fullName evidence="11">Putative type I PKS</fullName>
    </submittedName>
</protein>
<dbReference type="CDD" id="cd02440">
    <property type="entry name" value="AdoMet_MTases"/>
    <property type="match status" value="1"/>
</dbReference>
<dbReference type="CDD" id="cd00833">
    <property type="entry name" value="PKS"/>
    <property type="match status" value="1"/>
</dbReference>
<feature type="region of interest" description="N-terminal hotdog fold" evidence="6">
    <location>
        <begin position="944"/>
        <end position="1078"/>
    </location>
</feature>
<organism evidence="11">
    <name type="scientific">Cladonia uncialis subsp. uncialis</name>
    <dbReference type="NCBI Taxonomy" id="180999"/>
    <lineage>
        <taxon>Eukaryota</taxon>
        <taxon>Fungi</taxon>
        <taxon>Dikarya</taxon>
        <taxon>Ascomycota</taxon>
        <taxon>Pezizomycotina</taxon>
        <taxon>Lecanoromycetes</taxon>
        <taxon>OSLEUM clade</taxon>
        <taxon>Lecanoromycetidae</taxon>
        <taxon>Lecanorales</taxon>
        <taxon>Lecanorineae</taxon>
        <taxon>Cladoniaceae</taxon>
        <taxon>Cladonia</taxon>
    </lineage>
</organism>
<feature type="domain" description="PKS/mFAS DH" evidence="10">
    <location>
        <begin position="944"/>
        <end position="1249"/>
    </location>
</feature>
<dbReference type="InterPro" id="IPR049900">
    <property type="entry name" value="PKS_mFAS_DH"/>
</dbReference>
<dbReference type="GO" id="GO:0004312">
    <property type="term" value="F:fatty acid synthase activity"/>
    <property type="evidence" value="ECO:0007669"/>
    <property type="project" value="TreeGrafter"/>
</dbReference>
<evidence type="ECO:0000256" key="5">
    <source>
        <dbReference type="ARBA" id="ARBA00023268"/>
    </source>
</evidence>
<dbReference type="SUPFAM" id="SSF53335">
    <property type="entry name" value="S-adenosyl-L-methionine-dependent methyltransferases"/>
    <property type="match status" value="1"/>
</dbReference>
<evidence type="ECO:0000259" key="10">
    <source>
        <dbReference type="PROSITE" id="PS52019"/>
    </source>
</evidence>
<dbReference type="InterPro" id="IPR016039">
    <property type="entry name" value="Thiolase-like"/>
</dbReference>
<keyword evidence="5" id="KW-0511">Multifunctional enzyme</keyword>
<feature type="domain" description="Carrier" evidence="8">
    <location>
        <begin position="2394"/>
        <end position="2477"/>
    </location>
</feature>
<dbReference type="PROSITE" id="PS00012">
    <property type="entry name" value="PHOSPHOPANTETHEINE"/>
    <property type="match status" value="1"/>
</dbReference>